<dbReference type="EMBL" id="JAFBCF010000001">
    <property type="protein sequence ID" value="MBM7798981.1"/>
    <property type="molecule type" value="Genomic_DNA"/>
</dbReference>
<protein>
    <submittedName>
        <fullName evidence="6">Alkanesulfonate monooxygenase SsuD/methylene tetrahydromethanopterin reductase-like flavin-dependent oxidoreductase (Luciferase family)</fullName>
    </submittedName>
</protein>
<keyword evidence="7" id="KW-1185">Reference proteome</keyword>
<evidence type="ECO:0000256" key="3">
    <source>
        <dbReference type="ARBA" id="ARBA00023002"/>
    </source>
</evidence>
<name>A0ABS2RJ13_9ACTN</name>
<dbReference type="Proteomes" id="UP000704762">
    <property type="component" value="Unassembled WGS sequence"/>
</dbReference>
<dbReference type="RefSeq" id="WP_204917466.1">
    <property type="nucleotide sequence ID" value="NZ_BAAAQP010000002.1"/>
</dbReference>
<gene>
    <name evidence="6" type="ORF">JOE57_001902</name>
</gene>
<comment type="caution">
    <text evidence="6">The sequence shown here is derived from an EMBL/GenBank/DDBJ whole genome shotgun (WGS) entry which is preliminary data.</text>
</comment>
<evidence type="ECO:0000259" key="5">
    <source>
        <dbReference type="Pfam" id="PF00296"/>
    </source>
</evidence>
<proteinExistence type="predicted"/>
<dbReference type="Gene3D" id="3.20.20.30">
    <property type="entry name" value="Luciferase-like domain"/>
    <property type="match status" value="1"/>
</dbReference>
<keyword evidence="3" id="KW-0560">Oxidoreductase</keyword>
<reference evidence="6 7" key="1">
    <citation type="submission" date="2021-01" db="EMBL/GenBank/DDBJ databases">
        <title>Sequencing the genomes of 1000 actinobacteria strains.</title>
        <authorList>
            <person name="Klenk H.-P."/>
        </authorList>
    </citation>
    <scope>NUCLEOTIDE SEQUENCE [LARGE SCALE GENOMIC DNA]</scope>
    <source>
        <strain evidence="6 7">DSM 18662</strain>
    </source>
</reference>
<dbReference type="SUPFAM" id="SSF51679">
    <property type="entry name" value="Bacterial luciferase-like"/>
    <property type="match status" value="1"/>
</dbReference>
<dbReference type="Pfam" id="PF00296">
    <property type="entry name" value="Bac_luciferase"/>
    <property type="match status" value="1"/>
</dbReference>
<evidence type="ECO:0000313" key="7">
    <source>
        <dbReference type="Proteomes" id="UP000704762"/>
    </source>
</evidence>
<dbReference type="PANTHER" id="PTHR42847">
    <property type="entry name" value="ALKANESULFONATE MONOOXYGENASE"/>
    <property type="match status" value="1"/>
</dbReference>
<feature type="domain" description="Luciferase-like" evidence="5">
    <location>
        <begin position="10"/>
        <end position="223"/>
    </location>
</feature>
<evidence type="ECO:0000256" key="4">
    <source>
        <dbReference type="ARBA" id="ARBA00023033"/>
    </source>
</evidence>
<evidence type="ECO:0000256" key="2">
    <source>
        <dbReference type="ARBA" id="ARBA00022643"/>
    </source>
</evidence>
<keyword evidence="1" id="KW-0285">Flavoprotein</keyword>
<accession>A0ABS2RJ13</accession>
<evidence type="ECO:0000313" key="6">
    <source>
        <dbReference type="EMBL" id="MBM7798981.1"/>
    </source>
</evidence>
<keyword evidence="2" id="KW-0288">FMN</keyword>
<evidence type="ECO:0000256" key="1">
    <source>
        <dbReference type="ARBA" id="ARBA00022630"/>
    </source>
</evidence>
<dbReference type="InterPro" id="IPR036661">
    <property type="entry name" value="Luciferase-like_sf"/>
</dbReference>
<dbReference type="InterPro" id="IPR050172">
    <property type="entry name" value="SsuD_RutA_monooxygenase"/>
</dbReference>
<dbReference type="PANTHER" id="PTHR42847:SF4">
    <property type="entry name" value="ALKANESULFONATE MONOOXYGENASE-RELATED"/>
    <property type="match status" value="1"/>
</dbReference>
<dbReference type="InterPro" id="IPR011251">
    <property type="entry name" value="Luciferase-like_dom"/>
</dbReference>
<organism evidence="6 7">
    <name type="scientific">Microlunatus panaciterrae</name>
    <dbReference type="NCBI Taxonomy" id="400768"/>
    <lineage>
        <taxon>Bacteria</taxon>
        <taxon>Bacillati</taxon>
        <taxon>Actinomycetota</taxon>
        <taxon>Actinomycetes</taxon>
        <taxon>Propionibacteriales</taxon>
        <taxon>Propionibacteriaceae</taxon>
        <taxon>Microlunatus</taxon>
    </lineage>
</organism>
<keyword evidence="4" id="KW-0503">Monooxygenase</keyword>
<sequence length="272" mass="29225">MKFGINLCTLGEYADPRRVVELALVAEHAGWEGLFVWDHLGFVWGAPAADPWVTLAAVAQATSRLTIGTAVTPLARRRPQVVAQSVSSLDLLSGGRVVFGAGLGGVPAEFSAFGDVDDARVRAERLDESLEVVAALWSGERVDHHGRHLTVDGVTLAPVPVQRPRVPIWIGGESAPARRRARRWDGWIVGGDDTEGRMTVTPEQMATRIHGLRPPTEAYDVALTGVSQEGDTDLARRYADAGVTWWLESIHGLRGSPAQLLERIGAGPPKGA</sequence>